<keyword evidence="2" id="KW-1185">Reference proteome</keyword>
<reference evidence="1" key="1">
    <citation type="submission" date="2018-11" db="EMBL/GenBank/DDBJ databases">
        <authorList>
            <person name="Alioto T."/>
            <person name="Alioto T."/>
        </authorList>
    </citation>
    <scope>NUCLEOTIDE SEQUENCE</scope>
</reference>
<dbReference type="AlphaFoldDB" id="A0A8B6D8Z7"/>
<comment type="caution">
    <text evidence="1">The sequence shown here is derived from an EMBL/GenBank/DDBJ whole genome shotgun (WGS) entry which is preliminary data.</text>
</comment>
<evidence type="ECO:0000313" key="2">
    <source>
        <dbReference type="Proteomes" id="UP000596742"/>
    </source>
</evidence>
<proteinExistence type="predicted"/>
<evidence type="ECO:0000313" key="1">
    <source>
        <dbReference type="EMBL" id="VDI16360.1"/>
    </source>
</evidence>
<dbReference type="Proteomes" id="UP000596742">
    <property type="component" value="Unassembled WGS sequence"/>
</dbReference>
<name>A0A8B6D8Z7_MYTGA</name>
<accession>A0A8B6D8Z7</accession>
<protein>
    <submittedName>
        <fullName evidence="1">Uncharacterized protein</fullName>
    </submittedName>
</protein>
<sequence>MSSENFDKIKKESSKKYKHADKRKFIKVGKSKYFLSRDMAGHGTSFCKLYEEKGSSLDFKGSVSKQIFKDEVIKNESRLEDAFSKPDLKDFDIISKHESREDTVIKKKDLNG</sequence>
<organism evidence="1 2">
    <name type="scientific">Mytilus galloprovincialis</name>
    <name type="common">Mediterranean mussel</name>
    <dbReference type="NCBI Taxonomy" id="29158"/>
    <lineage>
        <taxon>Eukaryota</taxon>
        <taxon>Metazoa</taxon>
        <taxon>Spiralia</taxon>
        <taxon>Lophotrochozoa</taxon>
        <taxon>Mollusca</taxon>
        <taxon>Bivalvia</taxon>
        <taxon>Autobranchia</taxon>
        <taxon>Pteriomorphia</taxon>
        <taxon>Mytilida</taxon>
        <taxon>Mytiloidea</taxon>
        <taxon>Mytilidae</taxon>
        <taxon>Mytilinae</taxon>
        <taxon>Mytilus</taxon>
    </lineage>
</organism>
<gene>
    <name evidence="1" type="ORF">MGAL_10B072067</name>
</gene>
<dbReference type="EMBL" id="UYJE01003079">
    <property type="protein sequence ID" value="VDI16360.1"/>
    <property type="molecule type" value="Genomic_DNA"/>
</dbReference>